<organism evidence="1">
    <name type="scientific">marine sediment metagenome</name>
    <dbReference type="NCBI Taxonomy" id="412755"/>
    <lineage>
        <taxon>unclassified sequences</taxon>
        <taxon>metagenomes</taxon>
        <taxon>ecological metagenomes</taxon>
    </lineage>
</organism>
<evidence type="ECO:0000313" key="1">
    <source>
        <dbReference type="EMBL" id="KKK80425.1"/>
    </source>
</evidence>
<accession>A0A0F8Z315</accession>
<gene>
    <name evidence="1" type="ORF">LCGC14_2823600</name>
</gene>
<reference evidence="1" key="1">
    <citation type="journal article" date="2015" name="Nature">
        <title>Complex archaea that bridge the gap between prokaryotes and eukaryotes.</title>
        <authorList>
            <person name="Spang A."/>
            <person name="Saw J.H."/>
            <person name="Jorgensen S.L."/>
            <person name="Zaremba-Niedzwiedzka K."/>
            <person name="Martijn J."/>
            <person name="Lind A.E."/>
            <person name="van Eijk R."/>
            <person name="Schleper C."/>
            <person name="Guy L."/>
            <person name="Ettema T.J."/>
        </authorList>
    </citation>
    <scope>NUCLEOTIDE SEQUENCE</scope>
</reference>
<name>A0A0F8Z315_9ZZZZ</name>
<sequence>MNDLKNRPIIGIDRGASFTDFGVVTSSRLIDAVSLEKRGWDSIFSVYERLIDKYQTDHLVFTGSVSDMPADLEKRIQVIPEIDAVGSSLQSG</sequence>
<dbReference type="EMBL" id="LAZR01053586">
    <property type="protein sequence ID" value="KKK80425.1"/>
    <property type="molecule type" value="Genomic_DNA"/>
</dbReference>
<proteinExistence type="predicted"/>
<comment type="caution">
    <text evidence="1">The sequence shown here is derived from an EMBL/GenBank/DDBJ whole genome shotgun (WGS) entry which is preliminary data.</text>
</comment>
<evidence type="ECO:0008006" key="2">
    <source>
        <dbReference type="Google" id="ProtNLM"/>
    </source>
</evidence>
<protein>
    <recommendedName>
        <fullName evidence="2">Hydantoinase/oxoprolinase N-terminal domain-containing protein</fullName>
    </recommendedName>
</protein>
<dbReference type="AlphaFoldDB" id="A0A0F8Z315"/>